<evidence type="ECO:0000256" key="1">
    <source>
        <dbReference type="ARBA" id="ARBA00006484"/>
    </source>
</evidence>
<dbReference type="PRINTS" id="PR00081">
    <property type="entry name" value="GDHRDH"/>
</dbReference>
<protein>
    <submittedName>
        <fullName evidence="4">Short-chain dehydrogenase</fullName>
    </submittedName>
</protein>
<dbReference type="InterPro" id="IPR002347">
    <property type="entry name" value="SDR_fam"/>
</dbReference>
<dbReference type="EMBL" id="LKTM01000350">
    <property type="protein sequence ID" value="KQH76541.1"/>
    <property type="molecule type" value="Genomic_DNA"/>
</dbReference>
<keyword evidence="2" id="KW-0560">Oxidoreductase</keyword>
<evidence type="ECO:0000313" key="5">
    <source>
        <dbReference type="Proteomes" id="UP000051677"/>
    </source>
</evidence>
<comment type="caution">
    <text evidence="4">The sequence shown here is derived from an EMBL/GenBank/DDBJ whole genome shotgun (WGS) entry which is preliminary data.</text>
</comment>
<evidence type="ECO:0000313" key="4">
    <source>
        <dbReference type="EMBL" id="KQH76541.1"/>
    </source>
</evidence>
<organism evidence="4 5">
    <name type="scientific">Mycobacterium gordonae</name>
    <dbReference type="NCBI Taxonomy" id="1778"/>
    <lineage>
        <taxon>Bacteria</taxon>
        <taxon>Bacillati</taxon>
        <taxon>Actinomycetota</taxon>
        <taxon>Actinomycetes</taxon>
        <taxon>Mycobacteriales</taxon>
        <taxon>Mycobacteriaceae</taxon>
        <taxon>Mycobacterium</taxon>
    </lineage>
</organism>
<dbReference type="FunFam" id="3.40.50.720:FF:000084">
    <property type="entry name" value="Short-chain dehydrogenase reductase"/>
    <property type="match status" value="1"/>
</dbReference>
<dbReference type="AlphaFoldDB" id="A0A0Q2Q9L2"/>
<dbReference type="OrthoDB" id="286404at2"/>
<evidence type="ECO:0000256" key="2">
    <source>
        <dbReference type="ARBA" id="ARBA00023002"/>
    </source>
</evidence>
<dbReference type="STRING" id="1778.A9W97_24785"/>
<reference evidence="4 5" key="1">
    <citation type="submission" date="2015-10" db="EMBL/GenBank/DDBJ databases">
        <title>Mycobacterium gordonae draft genome assembly.</title>
        <authorList>
            <person name="Ustinova V."/>
            <person name="Smirnova T."/>
            <person name="Blagodatskikh K."/>
            <person name="Varlamov D."/>
            <person name="Larionova E."/>
            <person name="Chernousova L."/>
        </authorList>
    </citation>
    <scope>NUCLEOTIDE SEQUENCE [LARGE SCALE GENOMIC DNA]</scope>
    <source>
        <strain evidence="4 5">CTRI 14-8773</strain>
    </source>
</reference>
<dbReference type="InterPro" id="IPR057326">
    <property type="entry name" value="KR_dom"/>
</dbReference>
<dbReference type="NCBIfam" id="NF005559">
    <property type="entry name" value="PRK07231.1"/>
    <property type="match status" value="1"/>
</dbReference>
<proteinExistence type="inferred from homology"/>
<dbReference type="Pfam" id="PF13561">
    <property type="entry name" value="adh_short_C2"/>
    <property type="match status" value="1"/>
</dbReference>
<dbReference type="SUPFAM" id="SSF51735">
    <property type="entry name" value="NAD(P)-binding Rossmann-fold domains"/>
    <property type="match status" value="1"/>
</dbReference>
<dbReference type="RefSeq" id="WP_055580646.1">
    <property type="nucleotide sequence ID" value="NZ_LKTM01000350.1"/>
</dbReference>
<dbReference type="CDD" id="cd05233">
    <property type="entry name" value="SDR_c"/>
    <property type="match status" value="1"/>
</dbReference>
<sequence>MELIDHTAVVTGGTAGIGLESARLLASEGATVVISGRDRARGERAVEAIGGNARFVQVDMADAASVSALVEQCGQVDIVVNNAASFPSALTVDQNPETFETMFDTNVRGAYFLVAGLVPGMLQRGRGSIVNITTMAAFKGIPGASGYSASKAALESLTRTWAAEFGPGGVRVNSVAPGPTRTPGVAAEWGDVNEELGKGLPLGRTAYAAEIAEAVLFLSSPRASFITGSTLHVDGGGAAV</sequence>
<gene>
    <name evidence="4" type="ORF">AO501_27555</name>
</gene>
<comment type="similarity">
    <text evidence="1">Belongs to the short-chain dehydrogenases/reductases (SDR) family.</text>
</comment>
<dbReference type="Gene3D" id="3.40.50.720">
    <property type="entry name" value="NAD(P)-binding Rossmann-like Domain"/>
    <property type="match status" value="1"/>
</dbReference>
<dbReference type="PRINTS" id="PR00080">
    <property type="entry name" value="SDRFAMILY"/>
</dbReference>
<dbReference type="SMART" id="SM00822">
    <property type="entry name" value="PKS_KR"/>
    <property type="match status" value="1"/>
</dbReference>
<dbReference type="PANTHER" id="PTHR43639">
    <property type="entry name" value="OXIDOREDUCTASE, SHORT-CHAIN DEHYDROGENASE/REDUCTASE FAMILY (AFU_ORTHOLOGUE AFUA_5G02870)"/>
    <property type="match status" value="1"/>
</dbReference>
<dbReference type="PANTHER" id="PTHR43639:SF1">
    <property type="entry name" value="SHORT-CHAIN DEHYDROGENASE_REDUCTASE FAMILY PROTEIN"/>
    <property type="match status" value="1"/>
</dbReference>
<dbReference type="GO" id="GO:0016491">
    <property type="term" value="F:oxidoreductase activity"/>
    <property type="evidence" value="ECO:0007669"/>
    <property type="project" value="UniProtKB-KW"/>
</dbReference>
<dbReference type="Proteomes" id="UP000051677">
    <property type="component" value="Unassembled WGS sequence"/>
</dbReference>
<name>A0A0Q2Q9L2_MYCGO</name>
<dbReference type="InterPro" id="IPR036291">
    <property type="entry name" value="NAD(P)-bd_dom_sf"/>
</dbReference>
<feature type="domain" description="Ketoreductase" evidence="3">
    <location>
        <begin position="6"/>
        <end position="195"/>
    </location>
</feature>
<accession>A0A0Q2Q9L2</accession>
<evidence type="ECO:0000259" key="3">
    <source>
        <dbReference type="SMART" id="SM00822"/>
    </source>
</evidence>